<dbReference type="EMBL" id="CP080776">
    <property type="protein sequence ID" value="UWP96894.1"/>
    <property type="molecule type" value="Genomic_DNA"/>
</dbReference>
<evidence type="ECO:0000313" key="4">
    <source>
        <dbReference type="EMBL" id="UWP96894.1"/>
    </source>
</evidence>
<name>A0A9Q9HB76_9RHOB</name>
<keyword evidence="1" id="KW-0805">Transcription regulation</keyword>
<protein>
    <submittedName>
        <fullName evidence="4">GlxA family transcriptional regulator</fullName>
    </submittedName>
</protein>
<evidence type="ECO:0000313" key="5">
    <source>
        <dbReference type="Proteomes" id="UP001057991"/>
    </source>
</evidence>
<dbReference type="InterPro" id="IPR029062">
    <property type="entry name" value="Class_I_gatase-like"/>
</dbReference>
<dbReference type="SUPFAM" id="SSF52317">
    <property type="entry name" value="Class I glutamine amidotransferase-like"/>
    <property type="match status" value="1"/>
</dbReference>
<organism evidence="4 5">
    <name type="scientific">Aliiroseovarius crassostreae</name>
    <dbReference type="NCBI Taxonomy" id="154981"/>
    <lineage>
        <taxon>Bacteria</taxon>
        <taxon>Pseudomonadati</taxon>
        <taxon>Pseudomonadota</taxon>
        <taxon>Alphaproteobacteria</taxon>
        <taxon>Rhodobacterales</taxon>
        <taxon>Paracoccaceae</taxon>
        <taxon>Aliiroseovarius</taxon>
    </lineage>
</organism>
<evidence type="ECO:0000256" key="1">
    <source>
        <dbReference type="ARBA" id="ARBA00023015"/>
    </source>
</evidence>
<dbReference type="SMART" id="SM00342">
    <property type="entry name" value="HTH_ARAC"/>
    <property type="match status" value="1"/>
</dbReference>
<dbReference type="Pfam" id="PF01965">
    <property type="entry name" value="DJ-1_PfpI"/>
    <property type="match status" value="1"/>
</dbReference>
<accession>A0A9Q9HB76</accession>
<dbReference type="GO" id="GO:0003700">
    <property type="term" value="F:DNA-binding transcription factor activity"/>
    <property type="evidence" value="ECO:0007669"/>
    <property type="project" value="InterPro"/>
</dbReference>
<dbReference type="InterPro" id="IPR052158">
    <property type="entry name" value="INH-QAR"/>
</dbReference>
<dbReference type="SUPFAM" id="SSF46689">
    <property type="entry name" value="Homeodomain-like"/>
    <property type="match status" value="2"/>
</dbReference>
<dbReference type="PANTHER" id="PTHR43130">
    <property type="entry name" value="ARAC-FAMILY TRANSCRIPTIONAL REGULATOR"/>
    <property type="match status" value="1"/>
</dbReference>
<sequence>MSPTQVSNFEFLLFDGYSNMVLASAMEPLRDVGLRALSATLSWSISTLDGQSVRSSSGINVTPDHAFDPAVENRTLVLVSGYRFRDLTNSTLLANLRQACRNADKVLALDTATWLLASAGVLDGHLATIHWQELDALKDHFPRVKADKARYVRSGKFITCGGASTALDMILDLIGETYGAAAAFDASSMFVYDLARQSEQGRGARKLRENGSPQILMALNVMAENVETPLTTFEIAKQVGLSERSLNRAFSREIGITPGKYFQMFRLQRARNLAEETNLSAEQIALRCGYSSAASLVRSFQDAFGQSIKEVRKPKRP</sequence>
<dbReference type="Gene3D" id="1.10.10.60">
    <property type="entry name" value="Homeodomain-like"/>
    <property type="match status" value="2"/>
</dbReference>
<dbReference type="InterPro" id="IPR002818">
    <property type="entry name" value="DJ-1/PfpI"/>
</dbReference>
<dbReference type="Pfam" id="PF12833">
    <property type="entry name" value="HTH_18"/>
    <property type="match status" value="1"/>
</dbReference>
<dbReference type="AlphaFoldDB" id="A0A9Q9HB76"/>
<dbReference type="GO" id="GO:0043565">
    <property type="term" value="F:sequence-specific DNA binding"/>
    <property type="evidence" value="ECO:0007669"/>
    <property type="project" value="InterPro"/>
</dbReference>
<evidence type="ECO:0000256" key="2">
    <source>
        <dbReference type="ARBA" id="ARBA00023163"/>
    </source>
</evidence>
<dbReference type="InterPro" id="IPR018060">
    <property type="entry name" value="HTH_AraC"/>
</dbReference>
<gene>
    <name evidence="4" type="ORF">K3X48_06645</name>
</gene>
<reference evidence="4" key="1">
    <citation type="submission" date="2021-08" db="EMBL/GenBank/DDBJ databases">
        <authorList>
            <person name="Nwanade C."/>
            <person name="Wang M."/>
            <person name="Masoudi A."/>
            <person name="Yu Z."/>
            <person name="Liu J."/>
        </authorList>
    </citation>
    <scope>NUCLEOTIDE SEQUENCE</scope>
    <source>
        <strain evidence="4">S056</strain>
    </source>
</reference>
<keyword evidence="2" id="KW-0804">Transcription</keyword>
<evidence type="ECO:0000259" key="3">
    <source>
        <dbReference type="SMART" id="SM00342"/>
    </source>
</evidence>
<proteinExistence type="predicted"/>
<dbReference type="InterPro" id="IPR009057">
    <property type="entry name" value="Homeodomain-like_sf"/>
</dbReference>
<dbReference type="Proteomes" id="UP001057991">
    <property type="component" value="Chromosome"/>
</dbReference>
<dbReference type="CDD" id="cd03136">
    <property type="entry name" value="GATase1_AraC_ArgR_like"/>
    <property type="match status" value="1"/>
</dbReference>
<dbReference type="PANTHER" id="PTHR43130:SF3">
    <property type="entry name" value="HTH-TYPE TRANSCRIPTIONAL REGULATOR RV1931C"/>
    <property type="match status" value="1"/>
</dbReference>
<feature type="domain" description="HTH araC/xylS-type" evidence="3">
    <location>
        <begin position="229"/>
        <end position="312"/>
    </location>
</feature>
<dbReference type="Gene3D" id="3.40.50.880">
    <property type="match status" value="1"/>
</dbReference>